<keyword evidence="4" id="KW-0274">FAD</keyword>
<dbReference type="Proteomes" id="UP000616885">
    <property type="component" value="Unassembled WGS sequence"/>
</dbReference>
<dbReference type="EMBL" id="JADCTT010000002">
    <property type="protein sequence ID" value="KAF9758134.1"/>
    <property type="molecule type" value="Genomic_DNA"/>
</dbReference>
<dbReference type="InterPro" id="IPR036188">
    <property type="entry name" value="FAD/NAD-bd_sf"/>
</dbReference>
<comment type="caution">
    <text evidence="7">The sequence shown here is derived from an EMBL/GenBank/DDBJ whole genome shotgun (WGS) entry which is preliminary data.</text>
</comment>
<name>A0A8H7NLD7_BIOOC</name>
<evidence type="ECO:0008006" key="9">
    <source>
        <dbReference type="Google" id="ProtNLM"/>
    </source>
</evidence>
<dbReference type="InterPro" id="IPR050775">
    <property type="entry name" value="FAD-binding_Monooxygenases"/>
</dbReference>
<evidence type="ECO:0000256" key="1">
    <source>
        <dbReference type="ARBA" id="ARBA00001974"/>
    </source>
</evidence>
<keyword evidence="3" id="KW-0285">Flavoprotein</keyword>
<evidence type="ECO:0000256" key="5">
    <source>
        <dbReference type="ARBA" id="ARBA00022857"/>
    </source>
</evidence>
<evidence type="ECO:0000256" key="2">
    <source>
        <dbReference type="ARBA" id="ARBA00010139"/>
    </source>
</evidence>
<gene>
    <name evidence="7" type="ORF">IM811_009078</name>
</gene>
<proteinExistence type="inferred from homology"/>
<dbReference type="AlphaFoldDB" id="A0A8H7NLD7"/>
<evidence type="ECO:0000313" key="8">
    <source>
        <dbReference type="Proteomes" id="UP000616885"/>
    </source>
</evidence>
<dbReference type="PANTHER" id="PTHR43098:SF2">
    <property type="entry name" value="FAD-BINDING MONOOXYGENASE AUSB-RELATED"/>
    <property type="match status" value="1"/>
</dbReference>
<accession>A0A8H7NLD7</accession>
<organism evidence="7 8">
    <name type="scientific">Bionectria ochroleuca</name>
    <name type="common">Gliocladium roseum</name>
    <dbReference type="NCBI Taxonomy" id="29856"/>
    <lineage>
        <taxon>Eukaryota</taxon>
        <taxon>Fungi</taxon>
        <taxon>Dikarya</taxon>
        <taxon>Ascomycota</taxon>
        <taxon>Pezizomycotina</taxon>
        <taxon>Sordariomycetes</taxon>
        <taxon>Hypocreomycetidae</taxon>
        <taxon>Hypocreales</taxon>
        <taxon>Bionectriaceae</taxon>
        <taxon>Clonostachys</taxon>
    </lineage>
</organism>
<dbReference type="Gene3D" id="3.50.50.60">
    <property type="entry name" value="FAD/NAD(P)-binding domain"/>
    <property type="match status" value="2"/>
</dbReference>
<comment type="cofactor">
    <cofactor evidence="1">
        <name>FAD</name>
        <dbReference type="ChEBI" id="CHEBI:57692"/>
    </cofactor>
</comment>
<comment type="similarity">
    <text evidence="2">Belongs to the FAD-binding monooxygenase family.</text>
</comment>
<keyword evidence="5" id="KW-0521">NADP</keyword>
<dbReference type="GO" id="GO:0016491">
    <property type="term" value="F:oxidoreductase activity"/>
    <property type="evidence" value="ECO:0007669"/>
    <property type="project" value="UniProtKB-KW"/>
</dbReference>
<evidence type="ECO:0000313" key="7">
    <source>
        <dbReference type="EMBL" id="KAF9758134.1"/>
    </source>
</evidence>
<evidence type="ECO:0000256" key="4">
    <source>
        <dbReference type="ARBA" id="ARBA00022827"/>
    </source>
</evidence>
<protein>
    <recommendedName>
        <fullName evidence="9">FAD/NAD(P)-binding domain-containing protein</fullName>
    </recommendedName>
</protein>
<keyword evidence="6" id="KW-0560">Oxidoreductase</keyword>
<evidence type="ECO:0000256" key="3">
    <source>
        <dbReference type="ARBA" id="ARBA00022630"/>
    </source>
</evidence>
<evidence type="ECO:0000256" key="6">
    <source>
        <dbReference type="ARBA" id="ARBA00023002"/>
    </source>
</evidence>
<dbReference type="SUPFAM" id="SSF51905">
    <property type="entry name" value="FAD/NAD(P)-binding domain"/>
    <property type="match status" value="2"/>
</dbReference>
<sequence>MGSNSGSGPDLAFISQKYEEEKLKRIRPDAGSQYVDLELSSSSRLHDLVEDPWVDHDALNAKEPNLKEGDDIKFLLLGGGFCSLQFAVYFIKAGFKPEDIRFVDTAGGFGGTWYWNRYPGLMCDTESSIYLPFLEETGYRPTHRYSYGPDIRLHAERIAEHYKLSDKGVFRSYMESFAWDNEKRRWVVTIKQNRGPKEEPVSINVTAQFVVLANGVLNHPKAPKIDGFETFEGKSIHTGRWRYDISGGSPTDWTLSGLKGKKVGFIGTGATGVQCATELSKWAEKLYVFQRTPASVDNRGQREFKQEDWDKIAAKPGWWRARNSNFVGHLNGEKPGEDLVNDAWTTIDTYKLLIGGPHEPVAMADIPQHITTALVTDAPRAERVRKRVEETVKDAETAEKLKAWYPSWCKRPCFHDEYLTIFNKPNVELVQTDPEGITKATPKGLVVGGKEYDVDVLVFGTGYRSPASDMSEPSTMCNASIVGKDGTNMRESWLAQGPTTLHGVLVPRFPNMFLTGPAQTGASSSYTFLFDLLAEHVAHILAETTKRSKDPGNLVIEPTPEAVGAWTGTILSRATWASPLSICLPSYLNDEGTLLKGDNARQLAQGGTFGEGINVFAKVLDEWRREGSLAGVTFE</sequence>
<reference evidence="7" key="1">
    <citation type="submission" date="2020-10" db="EMBL/GenBank/DDBJ databases">
        <title>High-Quality Genome Resource of Clonostachys rosea strain S41 by Oxford Nanopore Long-Read Sequencing.</title>
        <authorList>
            <person name="Wang H."/>
        </authorList>
    </citation>
    <scope>NUCLEOTIDE SEQUENCE</scope>
    <source>
        <strain evidence="7">S41</strain>
    </source>
</reference>
<dbReference type="PANTHER" id="PTHR43098">
    <property type="entry name" value="L-ORNITHINE N(5)-MONOOXYGENASE-RELATED"/>
    <property type="match status" value="1"/>
</dbReference>